<sequence length="606" mass="63327">MASQLTLLEVADCLFRNNSANPASFSTGALLAQILTARRSLGKPPSVLISQRNTFISNAGGAVDAVRVLDYDVYSSGDVFQNNGVVDTNPVFSMANTLYTLTLAMEDAVFERNRGLAVGANVDSASFTNCRFIGNNGGIVPYTSDNTTVTGSVFIANTYGIDVQDLAPINMTVENTVIVGNLQFGVRAGNNSIAVFTNSSVYRNGFQNVSGSAVLNDVLCGLSDSSVVFNADPNLCTTGTENPCTAGLDQCGRCAGGNVCLDCSGAAYGEATLSFCDSLTTLGAAPAANSTYWLELEFQGDSPNALIYPVVNGAAQRALSVVVNYTTLEVSNSSAANSVALMRQNVDEIAFKRSRSDLANLEGVMVSCTTFEGVAANGGFITINQCLLQDGVTVSPVNGINVALPSFSLKIDLGFSYWKGRGIGADGDRHVRLSLDVVLQQEAALLAGVRREFGGNGSALLESTESVLQGASYFSAVSVLNFFLADDLLVVGPAPSGGAGGGQGVRTSIKPAGPTDPRRHLLALEFQGDFDEALYDPNVGLLLGQYREDGGSGDDLLLVKILVPALVGGALVLVVGTVIVAVTIRWALWHRIYGGSGQVNFQGDDL</sequence>
<organism evidence="3 4">
    <name type="scientific">Acanthamoeba castellanii (strain ATCC 30010 / Neff)</name>
    <dbReference type="NCBI Taxonomy" id="1257118"/>
    <lineage>
        <taxon>Eukaryota</taxon>
        <taxon>Amoebozoa</taxon>
        <taxon>Discosea</taxon>
        <taxon>Longamoebia</taxon>
        <taxon>Centramoebida</taxon>
        <taxon>Acanthamoebidae</taxon>
        <taxon>Acanthamoeba</taxon>
    </lineage>
</organism>
<feature type="transmembrane region" description="Helical" evidence="1">
    <location>
        <begin position="561"/>
        <end position="588"/>
    </location>
</feature>
<dbReference type="Gene3D" id="2.160.20.10">
    <property type="entry name" value="Single-stranded right-handed beta-helix, Pectin lyase-like"/>
    <property type="match status" value="1"/>
</dbReference>
<feature type="domain" description="Right handed beta helix" evidence="2">
    <location>
        <begin position="105"/>
        <end position="213"/>
    </location>
</feature>
<dbReference type="Pfam" id="PF13229">
    <property type="entry name" value="Beta_helix"/>
    <property type="match status" value="1"/>
</dbReference>
<gene>
    <name evidence="3" type="ORF">ACA1_146640</name>
</gene>
<evidence type="ECO:0000256" key="1">
    <source>
        <dbReference type="SAM" id="Phobius"/>
    </source>
</evidence>
<dbReference type="KEGG" id="acan:ACA1_146640"/>
<reference evidence="3 4" key="1">
    <citation type="journal article" date="2013" name="Genome Biol.">
        <title>Genome of Acanthamoeba castellanii highlights extensive lateral gene transfer and early evolution of tyrosine kinase signaling.</title>
        <authorList>
            <person name="Clarke M."/>
            <person name="Lohan A.J."/>
            <person name="Liu B."/>
            <person name="Lagkouvardos I."/>
            <person name="Roy S."/>
            <person name="Zafar N."/>
            <person name="Bertelli C."/>
            <person name="Schilde C."/>
            <person name="Kianianmomeni A."/>
            <person name="Burglin T.R."/>
            <person name="Frech C."/>
            <person name="Turcotte B."/>
            <person name="Kopec K.O."/>
            <person name="Synnott J.M."/>
            <person name="Choo C."/>
            <person name="Paponov I."/>
            <person name="Finkler A."/>
            <person name="Soon Heng Tan C."/>
            <person name="Hutchins A.P."/>
            <person name="Weinmeier T."/>
            <person name="Rattei T."/>
            <person name="Chu J.S."/>
            <person name="Gimenez G."/>
            <person name="Irimia M."/>
            <person name="Rigden D.J."/>
            <person name="Fitzpatrick D.A."/>
            <person name="Lorenzo-Morales J."/>
            <person name="Bateman A."/>
            <person name="Chiu C.H."/>
            <person name="Tang P."/>
            <person name="Hegemann P."/>
            <person name="Fromm H."/>
            <person name="Raoult D."/>
            <person name="Greub G."/>
            <person name="Miranda-Saavedra D."/>
            <person name="Chen N."/>
            <person name="Nash P."/>
            <person name="Ginger M.L."/>
            <person name="Horn M."/>
            <person name="Schaap P."/>
            <person name="Caler L."/>
            <person name="Loftus B."/>
        </authorList>
    </citation>
    <scope>NUCLEOTIDE SEQUENCE [LARGE SCALE GENOMIC DNA]</scope>
    <source>
        <strain evidence="3 4">Neff</strain>
    </source>
</reference>
<dbReference type="RefSeq" id="XP_004338543.1">
    <property type="nucleotide sequence ID" value="XM_004338495.1"/>
</dbReference>
<keyword evidence="1" id="KW-0812">Transmembrane</keyword>
<dbReference type="InterPro" id="IPR039448">
    <property type="entry name" value="Beta_helix"/>
</dbReference>
<proteinExistence type="predicted"/>
<dbReference type="Proteomes" id="UP000011083">
    <property type="component" value="Unassembled WGS sequence"/>
</dbReference>
<dbReference type="InterPro" id="IPR006626">
    <property type="entry name" value="PbH1"/>
</dbReference>
<dbReference type="InterPro" id="IPR012334">
    <property type="entry name" value="Pectin_lyas_fold"/>
</dbReference>
<dbReference type="GeneID" id="14917223"/>
<dbReference type="SMART" id="SM00710">
    <property type="entry name" value="PbH1"/>
    <property type="match status" value="3"/>
</dbReference>
<protein>
    <recommendedName>
        <fullName evidence="2">Right handed beta helix domain-containing protein</fullName>
    </recommendedName>
</protein>
<dbReference type="EMBL" id="KB007987">
    <property type="protein sequence ID" value="ELR16530.1"/>
    <property type="molecule type" value="Genomic_DNA"/>
</dbReference>
<name>L8GU41_ACACF</name>
<keyword evidence="4" id="KW-1185">Reference proteome</keyword>
<dbReference type="VEuPathDB" id="AmoebaDB:ACA1_146640"/>
<dbReference type="SUPFAM" id="SSF51126">
    <property type="entry name" value="Pectin lyase-like"/>
    <property type="match status" value="1"/>
</dbReference>
<evidence type="ECO:0000259" key="2">
    <source>
        <dbReference type="Pfam" id="PF13229"/>
    </source>
</evidence>
<evidence type="ECO:0000313" key="4">
    <source>
        <dbReference type="Proteomes" id="UP000011083"/>
    </source>
</evidence>
<keyword evidence="1" id="KW-0472">Membrane</keyword>
<dbReference type="AlphaFoldDB" id="L8GU41"/>
<accession>L8GU41</accession>
<dbReference type="InterPro" id="IPR011050">
    <property type="entry name" value="Pectin_lyase_fold/virulence"/>
</dbReference>
<evidence type="ECO:0000313" key="3">
    <source>
        <dbReference type="EMBL" id="ELR16530.1"/>
    </source>
</evidence>
<keyword evidence="1" id="KW-1133">Transmembrane helix</keyword>